<evidence type="ECO:0000313" key="3">
    <source>
        <dbReference type="Proteomes" id="UP000243297"/>
    </source>
</evidence>
<dbReference type="Proteomes" id="UP000243297">
    <property type="component" value="Unassembled WGS sequence"/>
</dbReference>
<feature type="domain" description="TfoX C-terminal" evidence="1">
    <location>
        <begin position="3"/>
        <end position="78"/>
    </location>
</feature>
<accession>A0A1T4Q243</accession>
<dbReference type="InterPro" id="IPR007077">
    <property type="entry name" value="TfoX_C"/>
</dbReference>
<dbReference type="InterPro" id="IPR047525">
    <property type="entry name" value="TfoX-like"/>
</dbReference>
<dbReference type="PANTHER" id="PTHR36121">
    <property type="entry name" value="PROTEIN SXY"/>
    <property type="match status" value="1"/>
</dbReference>
<name>A0A1T4Q243_9FIRM</name>
<dbReference type="EMBL" id="FUWY01000008">
    <property type="protein sequence ID" value="SJZ97853.1"/>
    <property type="molecule type" value="Genomic_DNA"/>
</dbReference>
<organism evidence="2 3">
    <name type="scientific">Anaerorhabdus furcosa</name>
    <dbReference type="NCBI Taxonomy" id="118967"/>
    <lineage>
        <taxon>Bacteria</taxon>
        <taxon>Bacillati</taxon>
        <taxon>Bacillota</taxon>
        <taxon>Erysipelotrichia</taxon>
        <taxon>Erysipelotrichales</taxon>
        <taxon>Erysipelotrichaceae</taxon>
        <taxon>Anaerorhabdus</taxon>
    </lineage>
</organism>
<dbReference type="Gene3D" id="1.10.150.20">
    <property type="entry name" value="5' to 3' exonuclease, C-terminal subdomain"/>
    <property type="match status" value="1"/>
</dbReference>
<dbReference type="RefSeq" id="WP_078712662.1">
    <property type="nucleotide sequence ID" value="NZ_FUWY01000008.1"/>
</dbReference>
<evidence type="ECO:0000313" key="2">
    <source>
        <dbReference type="EMBL" id="SJZ97853.1"/>
    </source>
</evidence>
<dbReference type="OrthoDB" id="7861542at2"/>
<dbReference type="AlphaFoldDB" id="A0A1T4Q243"/>
<gene>
    <name evidence="2" type="ORF">SAMN02745191_2276</name>
</gene>
<protein>
    <submittedName>
        <fullName evidence="2">DNA transformation protein</fullName>
    </submittedName>
</protein>
<reference evidence="3" key="1">
    <citation type="submission" date="2017-02" db="EMBL/GenBank/DDBJ databases">
        <authorList>
            <person name="Varghese N."/>
            <person name="Submissions S."/>
        </authorList>
    </citation>
    <scope>NUCLEOTIDE SEQUENCE [LARGE SCALE GENOMIC DNA]</scope>
    <source>
        <strain evidence="3">ATCC 25662</strain>
    </source>
</reference>
<evidence type="ECO:0000259" key="1">
    <source>
        <dbReference type="Pfam" id="PF04994"/>
    </source>
</evidence>
<dbReference type="STRING" id="118967.SAMN02745191_2276"/>
<dbReference type="PANTHER" id="PTHR36121:SF1">
    <property type="entry name" value="PROTEIN SXY"/>
    <property type="match status" value="1"/>
</dbReference>
<keyword evidence="3" id="KW-1185">Reference proteome</keyword>
<sequence>MTALTSMKNIGKEMKKKLESVGIDSVEKLKCIGSKDAFIHLRMKYSNICLVHLYTLQGAIDDIEYHNLPENMKSDLKKFSKELK</sequence>
<dbReference type="Pfam" id="PF04994">
    <property type="entry name" value="TfoX_C"/>
    <property type="match status" value="1"/>
</dbReference>
<proteinExistence type="predicted"/>